<reference evidence="2 3" key="1">
    <citation type="submission" date="2019-10" db="EMBL/GenBank/DDBJ databases">
        <title>Draft whole-genome sequence of the purple nonsulfur photosynthetic bacterium Roseospira navarrensis DSM 15114.</title>
        <authorList>
            <person name="Kyndt J.A."/>
            <person name="Meyer T.E."/>
        </authorList>
    </citation>
    <scope>NUCLEOTIDE SEQUENCE [LARGE SCALE GENOMIC DNA]</scope>
    <source>
        <strain evidence="2 3">DSM 15114</strain>
    </source>
</reference>
<proteinExistence type="predicted"/>
<dbReference type="RefSeq" id="WP_153345460.1">
    <property type="nucleotide sequence ID" value="NZ_WIVE01000053.1"/>
</dbReference>
<protein>
    <submittedName>
        <fullName evidence="2">VPLPA-CTERM sorting domain-containing protein</fullName>
    </submittedName>
</protein>
<evidence type="ECO:0000313" key="3">
    <source>
        <dbReference type="Proteomes" id="UP000434582"/>
    </source>
</evidence>
<organism evidence="2 3">
    <name type="scientific">Roseospira navarrensis</name>
    <dbReference type="NCBI Taxonomy" id="140058"/>
    <lineage>
        <taxon>Bacteria</taxon>
        <taxon>Pseudomonadati</taxon>
        <taxon>Pseudomonadota</taxon>
        <taxon>Alphaproteobacteria</taxon>
        <taxon>Rhodospirillales</taxon>
        <taxon>Rhodospirillaceae</taxon>
        <taxon>Roseospira</taxon>
    </lineage>
</organism>
<dbReference type="InterPro" id="IPR049671">
    <property type="entry name" value="Choice_anch_W"/>
</dbReference>
<feature type="signal peptide" evidence="1">
    <location>
        <begin position="1"/>
        <end position="26"/>
    </location>
</feature>
<keyword evidence="3" id="KW-1185">Reference proteome</keyword>
<dbReference type="InterPro" id="IPR022472">
    <property type="entry name" value="VPLPA-CTERM"/>
</dbReference>
<comment type="caution">
    <text evidence="2">The sequence shown here is derived from an EMBL/GenBank/DDBJ whole genome shotgun (WGS) entry which is preliminary data.</text>
</comment>
<keyword evidence="1" id="KW-0732">Signal</keyword>
<dbReference type="AlphaFoldDB" id="A0A7X1ZHS2"/>
<accession>A0A7X1ZHS2</accession>
<dbReference type="NCBIfam" id="TIGR03370">
    <property type="entry name" value="VPLPA-CTERM"/>
    <property type="match status" value="1"/>
</dbReference>
<evidence type="ECO:0000256" key="1">
    <source>
        <dbReference type="SAM" id="SignalP"/>
    </source>
</evidence>
<dbReference type="Proteomes" id="UP000434582">
    <property type="component" value="Unassembled WGS sequence"/>
</dbReference>
<gene>
    <name evidence="2" type="ORF">GHC57_14410</name>
</gene>
<dbReference type="OrthoDB" id="9923466at2"/>
<sequence length="225" mass="22614">MRTMLKPIGAAAIVMGLISVSAPASAALSLGAAADFTNFGSGAGVHGLEARGGRSGTAGDWEIGLGTGTSQPGHFNQSQYGWGNAGTWHDFQYTYNSDGSASFTIGGVTTSWGSDLGLGNAIKVSAKRTASITITELDGAAGSWSLVGDTSDPWNINTVFVSSAFADGFTMAGQMALLPGGGSANEILIEAGNVPAVPLPAAVWFLLTALGGLAGSRWLKTGKAA</sequence>
<feature type="chain" id="PRO_5031031120" evidence="1">
    <location>
        <begin position="27"/>
        <end position="225"/>
    </location>
</feature>
<evidence type="ECO:0000313" key="2">
    <source>
        <dbReference type="EMBL" id="MQX37712.1"/>
    </source>
</evidence>
<dbReference type="EMBL" id="WIVE01000053">
    <property type="protein sequence ID" value="MQX37712.1"/>
    <property type="molecule type" value="Genomic_DNA"/>
</dbReference>
<dbReference type="NCBIfam" id="NF041928">
    <property type="entry name" value="choice_anch_W"/>
    <property type="match status" value="1"/>
</dbReference>
<name>A0A7X1ZHS2_9PROT</name>